<accession>A0ABW2LDY4</accession>
<evidence type="ECO:0000256" key="8">
    <source>
        <dbReference type="RuleBase" id="RU004057"/>
    </source>
</evidence>
<dbReference type="InterPro" id="IPR002898">
    <property type="entry name" value="MotA_ExbB_proton_chnl"/>
</dbReference>
<comment type="caution">
    <text evidence="11">The sequence shown here is derived from an EMBL/GenBank/DDBJ whole genome shotgun (WGS) entry which is preliminary data.</text>
</comment>
<organism evidence="11 12">
    <name type="scientific">Haloferula chungangensis</name>
    <dbReference type="NCBI Taxonomy" id="1048331"/>
    <lineage>
        <taxon>Bacteria</taxon>
        <taxon>Pseudomonadati</taxon>
        <taxon>Verrucomicrobiota</taxon>
        <taxon>Verrucomicrobiia</taxon>
        <taxon>Verrucomicrobiales</taxon>
        <taxon>Verrucomicrobiaceae</taxon>
        <taxon>Haloferula</taxon>
    </lineage>
</organism>
<sequence length="206" mass="22241">MFVLAEGQGLVSEVLEVFTSGGWIMLMLGSVAFILYATAFAAFAYVNRGNLTGEDSHEWEKWIENPESAEGRMGEAIKYVMHGPRLTIKTVQRRFAEVRLNLLSAIDRRLLVVNTLVAAAPLAGLLGTVMGMLAMFNGLAQGGGAAAMTRVAGGMKEALITTQTGLTIALPGLFIALIVKSKRDRISAALTRLESQILCARFQKDH</sequence>
<dbReference type="RefSeq" id="WP_379715940.1">
    <property type="nucleotide sequence ID" value="NZ_JBHTBS010000015.1"/>
</dbReference>
<dbReference type="Pfam" id="PF01618">
    <property type="entry name" value="MotA_ExbB"/>
    <property type="match status" value="1"/>
</dbReference>
<dbReference type="EMBL" id="JBHTBS010000015">
    <property type="protein sequence ID" value="MFC7339330.1"/>
    <property type="molecule type" value="Genomic_DNA"/>
</dbReference>
<dbReference type="PANTHER" id="PTHR30625">
    <property type="entry name" value="PROTEIN TOLQ"/>
    <property type="match status" value="1"/>
</dbReference>
<comment type="similarity">
    <text evidence="8">Belongs to the exbB/tolQ family.</text>
</comment>
<name>A0ABW2LDY4_9BACT</name>
<gene>
    <name evidence="11" type="ORF">ACFQY0_19210</name>
</gene>
<protein>
    <submittedName>
        <fullName evidence="11">MotA/TolQ/ExbB proton channel family protein</fullName>
    </submittedName>
</protein>
<keyword evidence="12" id="KW-1185">Reference proteome</keyword>
<evidence type="ECO:0000259" key="10">
    <source>
        <dbReference type="Pfam" id="PF01618"/>
    </source>
</evidence>
<dbReference type="Proteomes" id="UP001596472">
    <property type="component" value="Unassembled WGS sequence"/>
</dbReference>
<comment type="subcellular location">
    <subcellularLocation>
        <location evidence="1">Cell membrane</location>
        <topology evidence="1">Multi-pass membrane protein</topology>
    </subcellularLocation>
    <subcellularLocation>
        <location evidence="8">Membrane</location>
        <topology evidence="8">Multi-pass membrane protein</topology>
    </subcellularLocation>
</comment>
<feature type="transmembrane region" description="Helical" evidence="9">
    <location>
        <begin position="110"/>
        <end position="138"/>
    </location>
</feature>
<feature type="transmembrane region" description="Helical" evidence="9">
    <location>
        <begin position="23"/>
        <end position="46"/>
    </location>
</feature>
<evidence type="ECO:0000256" key="1">
    <source>
        <dbReference type="ARBA" id="ARBA00004651"/>
    </source>
</evidence>
<proteinExistence type="inferred from homology"/>
<keyword evidence="6 9" id="KW-1133">Transmembrane helix</keyword>
<keyword evidence="4 9" id="KW-0812">Transmembrane</keyword>
<dbReference type="PANTHER" id="PTHR30625:SF15">
    <property type="entry name" value="BIOPOLYMER TRANSPORT PROTEIN EXBB"/>
    <property type="match status" value="1"/>
</dbReference>
<evidence type="ECO:0000256" key="4">
    <source>
        <dbReference type="ARBA" id="ARBA00022692"/>
    </source>
</evidence>
<evidence type="ECO:0000256" key="6">
    <source>
        <dbReference type="ARBA" id="ARBA00022989"/>
    </source>
</evidence>
<keyword evidence="7 9" id="KW-0472">Membrane</keyword>
<evidence type="ECO:0000256" key="2">
    <source>
        <dbReference type="ARBA" id="ARBA00022448"/>
    </source>
</evidence>
<keyword evidence="5 8" id="KW-0653">Protein transport</keyword>
<keyword evidence="3" id="KW-1003">Cell membrane</keyword>
<evidence type="ECO:0000313" key="12">
    <source>
        <dbReference type="Proteomes" id="UP001596472"/>
    </source>
</evidence>
<feature type="transmembrane region" description="Helical" evidence="9">
    <location>
        <begin position="158"/>
        <end position="179"/>
    </location>
</feature>
<dbReference type="InterPro" id="IPR050790">
    <property type="entry name" value="ExbB/TolQ_transport"/>
</dbReference>
<keyword evidence="2 8" id="KW-0813">Transport</keyword>
<evidence type="ECO:0000256" key="9">
    <source>
        <dbReference type="SAM" id="Phobius"/>
    </source>
</evidence>
<feature type="domain" description="MotA/TolQ/ExbB proton channel" evidence="10">
    <location>
        <begin position="100"/>
        <end position="189"/>
    </location>
</feature>
<evidence type="ECO:0000256" key="3">
    <source>
        <dbReference type="ARBA" id="ARBA00022475"/>
    </source>
</evidence>
<evidence type="ECO:0000256" key="7">
    <source>
        <dbReference type="ARBA" id="ARBA00023136"/>
    </source>
</evidence>
<reference evidence="12" key="1">
    <citation type="journal article" date="2019" name="Int. J. Syst. Evol. Microbiol.">
        <title>The Global Catalogue of Microorganisms (GCM) 10K type strain sequencing project: providing services to taxonomists for standard genome sequencing and annotation.</title>
        <authorList>
            <consortium name="The Broad Institute Genomics Platform"/>
            <consortium name="The Broad Institute Genome Sequencing Center for Infectious Disease"/>
            <person name="Wu L."/>
            <person name="Ma J."/>
        </authorList>
    </citation>
    <scope>NUCLEOTIDE SEQUENCE [LARGE SCALE GENOMIC DNA]</scope>
    <source>
        <strain evidence="12">CGMCC 4.1467</strain>
    </source>
</reference>
<evidence type="ECO:0000256" key="5">
    <source>
        <dbReference type="ARBA" id="ARBA00022927"/>
    </source>
</evidence>
<evidence type="ECO:0000313" key="11">
    <source>
        <dbReference type="EMBL" id="MFC7339330.1"/>
    </source>
</evidence>